<organism evidence="1 2">
    <name type="scientific">Corynebacterium cystitidis DSM 20524</name>
    <dbReference type="NCBI Taxonomy" id="1121357"/>
    <lineage>
        <taxon>Bacteria</taxon>
        <taxon>Bacillati</taxon>
        <taxon>Actinomycetota</taxon>
        <taxon>Actinomycetes</taxon>
        <taxon>Mycobacteriales</taxon>
        <taxon>Corynebacteriaceae</taxon>
        <taxon>Corynebacterium</taxon>
    </lineage>
</organism>
<protein>
    <recommendedName>
        <fullName evidence="3">DUF559 domain-containing protein</fullName>
    </recommendedName>
</protein>
<accession>A0A1H9WBK1</accession>
<evidence type="ECO:0000313" key="2">
    <source>
        <dbReference type="Proteomes" id="UP000198929"/>
    </source>
</evidence>
<keyword evidence="2" id="KW-1185">Reference proteome</keyword>
<sequence length="308" mass="34826">MNSKTATAINTQAQLNDLLSKPIFGNPDGTLSLPEEQFIRANHAGIRSASITGLAAARIRGLKTFSPLSYLDLIHPNNVSAPARGRWKYRRRYTTGNVRSSEISTVHGFRLVPPIHMLLHIQKLYGDLDSLVVIDMLRAKDPRFTEEHLLELLKELPSHTGVPGLREMIAMSEPTTRSPLESVGRYRLLSGKYPWIHSIEYEVKIVIWDGGGYPITYYADILINGFLVLELDGRSKYTMVYGRDPVETVVQERIREHLIQNCGFVIRRGKWQDMRLNGSGSCTFTKMVEKAVHMYPEPSQPPARSVQL</sequence>
<evidence type="ECO:0008006" key="3">
    <source>
        <dbReference type="Google" id="ProtNLM"/>
    </source>
</evidence>
<dbReference type="EMBL" id="FOGQ01000019">
    <property type="protein sequence ID" value="SES31215.1"/>
    <property type="molecule type" value="Genomic_DNA"/>
</dbReference>
<dbReference type="STRING" id="1121357.SAMN05661109_02651"/>
<gene>
    <name evidence="1" type="ORF">SAMN05661109_02651</name>
</gene>
<proteinExistence type="predicted"/>
<dbReference type="Proteomes" id="UP000198929">
    <property type="component" value="Unassembled WGS sequence"/>
</dbReference>
<evidence type="ECO:0000313" key="1">
    <source>
        <dbReference type="EMBL" id="SES31215.1"/>
    </source>
</evidence>
<dbReference type="AlphaFoldDB" id="A0A1H9WBK1"/>
<name>A0A1H9WBK1_9CORY</name>
<dbReference type="RefSeq" id="WP_157728349.1">
    <property type="nucleotide sequence ID" value="NZ_CP047199.1"/>
</dbReference>
<reference evidence="2" key="1">
    <citation type="submission" date="2016-10" db="EMBL/GenBank/DDBJ databases">
        <authorList>
            <person name="Varghese N."/>
            <person name="Submissions S."/>
        </authorList>
    </citation>
    <scope>NUCLEOTIDE SEQUENCE [LARGE SCALE GENOMIC DNA]</scope>
    <source>
        <strain evidence="2">DSM 20524</strain>
    </source>
</reference>